<accession>A0A1W2CAX5</accession>
<gene>
    <name evidence="2" type="ORF">SAMN06296429_110174</name>
</gene>
<organism evidence="2 3">
    <name type="scientific">Janibacter indicus</name>
    <dbReference type="NCBI Taxonomy" id="857417"/>
    <lineage>
        <taxon>Bacteria</taxon>
        <taxon>Bacillati</taxon>
        <taxon>Actinomycetota</taxon>
        <taxon>Actinomycetes</taxon>
        <taxon>Micrococcales</taxon>
        <taxon>Intrasporangiaceae</taxon>
        <taxon>Janibacter</taxon>
    </lineage>
</organism>
<feature type="domain" description="Transposase DDE" evidence="1">
    <location>
        <begin position="16"/>
        <end position="117"/>
    </location>
</feature>
<protein>
    <submittedName>
        <fullName evidence="2">Transposase DDE domain group 1</fullName>
    </submittedName>
</protein>
<evidence type="ECO:0000313" key="2">
    <source>
        <dbReference type="EMBL" id="SMC82353.1"/>
    </source>
</evidence>
<dbReference type="AlphaFoldDB" id="A0A1W2CAX5"/>
<name>A0A1W2CAX5_9MICO</name>
<evidence type="ECO:0000313" key="3">
    <source>
        <dbReference type="Proteomes" id="UP000192634"/>
    </source>
</evidence>
<reference evidence="2 3" key="1">
    <citation type="submission" date="2017-04" db="EMBL/GenBank/DDBJ databases">
        <authorList>
            <person name="Afonso C.L."/>
            <person name="Miller P.J."/>
            <person name="Scott M.A."/>
            <person name="Spackman E."/>
            <person name="Goraichik I."/>
            <person name="Dimitrov K.M."/>
            <person name="Suarez D.L."/>
            <person name="Swayne D.E."/>
        </authorList>
    </citation>
    <scope>NUCLEOTIDE SEQUENCE [LARGE SCALE GENOMIC DNA]</scope>
    <source>
        <strain evidence="2 3">CGMCC 1.12511</strain>
    </source>
</reference>
<dbReference type="InterPro" id="IPR025668">
    <property type="entry name" value="Tnp_DDE_dom"/>
</dbReference>
<dbReference type="Proteomes" id="UP000192634">
    <property type="component" value="Unassembled WGS sequence"/>
</dbReference>
<dbReference type="EMBL" id="FWXN01000010">
    <property type="protein sequence ID" value="SMC82353.1"/>
    <property type="molecule type" value="Genomic_DNA"/>
</dbReference>
<sequence length="134" mass="14685">MVRRIPDLNTAGKDGQETLFDIWRFRAFFTTMIEQVHADLKSSALAHLPSGKFTANAAWLVLAVMAFNLTRAAATLAGPGLARAITATIRRKLIAVPARIASSARCVTMHLPTGWPSCCGHALLRWKTQSRARE</sequence>
<proteinExistence type="predicted"/>
<evidence type="ECO:0000259" key="1">
    <source>
        <dbReference type="Pfam" id="PF13701"/>
    </source>
</evidence>
<dbReference type="Pfam" id="PF13701">
    <property type="entry name" value="DDE_Tnp_1_4"/>
    <property type="match status" value="1"/>
</dbReference>